<reference evidence="6" key="1">
    <citation type="journal article" date="2016" name="G3 (Bethesda)">
        <title>First Draft Assembly and Annotation of the Genome of a California Endemic Oak Quercus lobata Nee (Fagaceae).</title>
        <authorList>
            <person name="Sork V.L."/>
            <person name="Fitz-Gibbon S.T."/>
            <person name="Puiu D."/>
            <person name="Crepeau M."/>
            <person name="Gugger P.F."/>
            <person name="Sherman R."/>
            <person name="Stevens K."/>
            <person name="Langley C.H."/>
            <person name="Pellegrini M."/>
            <person name="Salzberg S.L."/>
        </authorList>
    </citation>
    <scope>NUCLEOTIDE SEQUENCE [LARGE SCALE GENOMIC DNA]</scope>
    <source>
        <strain evidence="6">cv. SW786</strain>
    </source>
</reference>
<evidence type="ECO:0000256" key="2">
    <source>
        <dbReference type="ARBA" id="ARBA00009610"/>
    </source>
</evidence>
<keyword evidence="3" id="KW-0812">Transmembrane</keyword>
<dbReference type="InterPro" id="IPR044215">
    <property type="entry name" value="PIG-H"/>
</dbReference>
<dbReference type="EnsemblPlants" id="QL02p015033:mrna">
    <property type="protein sequence ID" value="QL02p015033:mrna"/>
    <property type="gene ID" value="QL02p015033"/>
</dbReference>
<name>A0A7N2KT86_QUELO</name>
<dbReference type="Gramene" id="QL02p015033:mrna">
    <property type="protein sequence ID" value="QL02p015033:mrna"/>
    <property type="gene ID" value="QL02p015033"/>
</dbReference>
<reference evidence="5" key="2">
    <citation type="submission" date="2021-01" db="UniProtKB">
        <authorList>
            <consortium name="EnsemblPlants"/>
        </authorList>
    </citation>
    <scope>IDENTIFICATION</scope>
</reference>
<evidence type="ECO:0000313" key="6">
    <source>
        <dbReference type="Proteomes" id="UP000594261"/>
    </source>
</evidence>
<dbReference type="Proteomes" id="UP000594261">
    <property type="component" value="Chromosome 2"/>
</dbReference>
<dbReference type="AlphaFoldDB" id="A0A7N2KT86"/>
<dbReference type="GO" id="GO:0006506">
    <property type="term" value="P:GPI anchor biosynthetic process"/>
    <property type="evidence" value="ECO:0007669"/>
    <property type="project" value="UniProtKB-UniPathway"/>
</dbReference>
<organism evidence="5 6">
    <name type="scientific">Quercus lobata</name>
    <name type="common">Valley oak</name>
    <dbReference type="NCBI Taxonomy" id="97700"/>
    <lineage>
        <taxon>Eukaryota</taxon>
        <taxon>Viridiplantae</taxon>
        <taxon>Streptophyta</taxon>
        <taxon>Embryophyta</taxon>
        <taxon>Tracheophyta</taxon>
        <taxon>Spermatophyta</taxon>
        <taxon>Magnoliopsida</taxon>
        <taxon>eudicotyledons</taxon>
        <taxon>Gunneridae</taxon>
        <taxon>Pentapetalae</taxon>
        <taxon>rosids</taxon>
        <taxon>fabids</taxon>
        <taxon>Fagales</taxon>
        <taxon>Fagaceae</taxon>
        <taxon>Quercus</taxon>
    </lineage>
</organism>
<proteinExistence type="inferred from homology"/>
<protein>
    <recommendedName>
        <fullName evidence="4">Phosphatidylinositol N-acetylglucosaminyltransferase subunit H conserved domain-containing protein</fullName>
    </recommendedName>
</protein>
<dbReference type="UniPathway" id="UPA00196"/>
<feature type="domain" description="Phosphatidylinositol N-acetylglucosaminyltransferase subunit H conserved" evidence="4">
    <location>
        <begin position="102"/>
        <end position="159"/>
    </location>
</feature>
<dbReference type="InterPro" id="IPR019328">
    <property type="entry name" value="PIGH-H_dom"/>
</dbReference>
<dbReference type="InParanoid" id="A0A7N2KT86"/>
<feature type="transmembrane region" description="Helical" evidence="3">
    <location>
        <begin position="38"/>
        <end position="60"/>
    </location>
</feature>
<feature type="transmembrane region" description="Helical" evidence="3">
    <location>
        <begin position="72"/>
        <end position="90"/>
    </location>
</feature>
<evidence type="ECO:0000259" key="4">
    <source>
        <dbReference type="Pfam" id="PF10181"/>
    </source>
</evidence>
<comment type="similarity">
    <text evidence="2">Belongs to the PIGH family.</text>
</comment>
<keyword evidence="6" id="KW-1185">Reference proteome</keyword>
<evidence type="ECO:0000313" key="5">
    <source>
        <dbReference type="EnsemblPlants" id="QL02p015033:mrna"/>
    </source>
</evidence>
<dbReference type="PANTHER" id="PTHR15231">
    <property type="entry name" value="PHOSPHATIDYLINOSITOL N-ACETYLGLUCOSAMINYLTRANSFERASE SUBUNIT H"/>
    <property type="match status" value="1"/>
</dbReference>
<keyword evidence="3" id="KW-1133">Transmembrane helix</keyword>
<evidence type="ECO:0000256" key="3">
    <source>
        <dbReference type="SAM" id="Phobius"/>
    </source>
</evidence>
<accession>A0A7N2KT86</accession>
<sequence>MTKIQLANSQYLYKHVDWEGPHPLDTHHIVIQRNSARIFLVHLFALLLFINAIYLCLLNVTGNSSSRSSKWLGTLGTIFLLSMLSSACLVKSYYGTLIEKESVVIIPSLGVQLEAHYWSGRVVRSLIPIDKILKPVLNENVTPFTCYWSLVLLVRGKKELIFGIHGSKTASETVGSHLEGIVCSYLLWRNHRFLQKINNMPVFGFLICTSL</sequence>
<dbReference type="GO" id="GO:0000506">
    <property type="term" value="C:glycosylphosphatidylinositol-N-acetylglucosaminyltransferase (GPI-GnT) complex"/>
    <property type="evidence" value="ECO:0007669"/>
    <property type="project" value="InterPro"/>
</dbReference>
<dbReference type="PANTHER" id="PTHR15231:SF1">
    <property type="entry name" value="PHOSPHATIDYLINOSITOL N-ACETYLGLUCOSAMINYLTRANSFERASE SUBUNIT H"/>
    <property type="match status" value="1"/>
</dbReference>
<evidence type="ECO:0000256" key="1">
    <source>
        <dbReference type="ARBA" id="ARBA00004687"/>
    </source>
</evidence>
<comment type="pathway">
    <text evidence="1">Glycolipid biosynthesis; glycosylphosphatidylinositol-anchor biosynthesis.</text>
</comment>
<dbReference type="Pfam" id="PF10181">
    <property type="entry name" value="PIG-H"/>
    <property type="match status" value="1"/>
</dbReference>
<keyword evidence="3" id="KW-0472">Membrane</keyword>